<keyword evidence="2" id="KW-1185">Reference proteome</keyword>
<name>A0A7W7RZP5_9ACTN</name>
<organism evidence="1 2">
    <name type="scientific">Streptosporangium album</name>
    <dbReference type="NCBI Taxonomy" id="47479"/>
    <lineage>
        <taxon>Bacteria</taxon>
        <taxon>Bacillati</taxon>
        <taxon>Actinomycetota</taxon>
        <taxon>Actinomycetes</taxon>
        <taxon>Streptosporangiales</taxon>
        <taxon>Streptosporangiaceae</taxon>
        <taxon>Streptosporangium</taxon>
    </lineage>
</organism>
<dbReference type="Proteomes" id="UP000534286">
    <property type="component" value="Unassembled WGS sequence"/>
</dbReference>
<accession>A0A7W7RZP5</accession>
<evidence type="ECO:0000313" key="2">
    <source>
        <dbReference type="Proteomes" id="UP000534286"/>
    </source>
</evidence>
<reference evidence="1 2" key="1">
    <citation type="submission" date="2020-08" db="EMBL/GenBank/DDBJ databases">
        <title>Sequencing the genomes of 1000 actinobacteria strains.</title>
        <authorList>
            <person name="Klenk H.-P."/>
        </authorList>
    </citation>
    <scope>NUCLEOTIDE SEQUENCE [LARGE SCALE GENOMIC DNA]</scope>
    <source>
        <strain evidence="1 2">DSM 43023</strain>
    </source>
</reference>
<protein>
    <submittedName>
        <fullName evidence="1">Uncharacterized protein</fullName>
    </submittedName>
</protein>
<gene>
    <name evidence="1" type="ORF">FHR32_005601</name>
</gene>
<proteinExistence type="predicted"/>
<dbReference type="AlphaFoldDB" id="A0A7W7RZP5"/>
<sequence length="121" mass="12662">MTATAPRAALIKGLHDLAAFLEANPEIPVPDFSGLHYFARGTDTEIRAEIDTIAALLGTETDADDPDHGHYRAVVTFGPVEYTAVGIPAASRARHVADTSYAGCIDPDPVTSAPSTSTRAA</sequence>
<comment type="caution">
    <text evidence="1">The sequence shown here is derived from an EMBL/GenBank/DDBJ whole genome shotgun (WGS) entry which is preliminary data.</text>
</comment>
<evidence type="ECO:0000313" key="1">
    <source>
        <dbReference type="EMBL" id="MBB4941224.1"/>
    </source>
</evidence>
<dbReference type="EMBL" id="JACHJU010000002">
    <property type="protein sequence ID" value="MBB4941224.1"/>
    <property type="molecule type" value="Genomic_DNA"/>
</dbReference>
<dbReference type="RefSeq" id="WP_184757345.1">
    <property type="nucleotide sequence ID" value="NZ_BAABEK010000166.1"/>
</dbReference>